<reference evidence="4" key="2">
    <citation type="submission" date="2016-11" db="UniProtKB">
        <authorList>
            <consortium name="WormBaseParasite"/>
        </authorList>
    </citation>
    <scope>IDENTIFICATION</scope>
</reference>
<organism evidence="3 4">
    <name type="scientific">Loa loa</name>
    <name type="common">Eye worm</name>
    <name type="synonym">Filaria loa</name>
    <dbReference type="NCBI Taxonomy" id="7209"/>
    <lineage>
        <taxon>Eukaryota</taxon>
        <taxon>Metazoa</taxon>
        <taxon>Ecdysozoa</taxon>
        <taxon>Nematoda</taxon>
        <taxon>Chromadorea</taxon>
        <taxon>Rhabditida</taxon>
        <taxon>Spirurina</taxon>
        <taxon>Spiruromorpha</taxon>
        <taxon>Filarioidea</taxon>
        <taxon>Onchocercidae</taxon>
        <taxon>Loa</taxon>
    </lineage>
</organism>
<accession>A0A1I7VE35</accession>
<feature type="compositionally biased region" description="Low complexity" evidence="1">
    <location>
        <begin position="173"/>
        <end position="199"/>
    </location>
</feature>
<keyword evidence="2" id="KW-0472">Membrane</keyword>
<keyword evidence="2" id="KW-1133">Transmembrane helix</keyword>
<evidence type="ECO:0000256" key="1">
    <source>
        <dbReference type="SAM" id="MobiDB-lite"/>
    </source>
</evidence>
<sequence length="251" mass="26767">MNDNRRHHRCRCRRRRHRHRQRRCVVSSSQSLVGGGWDLDDGVEEEREDMVSLLRFRFSLLVLWRIFEILCCFLSMLAQVKLATNLIAFRGVFRRSSNTQHQQQPEQSVRITQPQKVPHQSHQLQQGATVGGNSRNSSNNSNSNNTNTSSGGGGGGGGGGGAGGGGGGGGNSSVGRSSFSSSSSGNETPTTSSTSTATSNIGYSGCIMYDQHPSIADSYSLVIATSTDANNTSNGGATIGKIDNNIETQLS</sequence>
<dbReference type="AlphaFoldDB" id="A0A1I7VE35"/>
<dbReference type="WBParaSite" id="EN70_1543">
    <property type="protein sequence ID" value="EN70_1543"/>
    <property type="gene ID" value="EN70_1543"/>
</dbReference>
<feature type="compositionally biased region" description="Gly residues" evidence="1">
    <location>
        <begin position="150"/>
        <end position="172"/>
    </location>
</feature>
<dbReference type="Proteomes" id="UP000095285">
    <property type="component" value="Unassembled WGS sequence"/>
</dbReference>
<evidence type="ECO:0000313" key="3">
    <source>
        <dbReference type="Proteomes" id="UP000095285"/>
    </source>
</evidence>
<feature type="compositionally biased region" description="Low complexity" evidence="1">
    <location>
        <begin position="131"/>
        <end position="149"/>
    </location>
</feature>
<keyword evidence="2" id="KW-0812">Transmembrane</keyword>
<proteinExistence type="predicted"/>
<feature type="region of interest" description="Disordered" evidence="1">
    <location>
        <begin position="97"/>
        <end position="199"/>
    </location>
</feature>
<dbReference type="STRING" id="7209.A0A1I7VE35"/>
<feature type="transmembrane region" description="Helical" evidence="2">
    <location>
        <begin position="58"/>
        <end position="78"/>
    </location>
</feature>
<keyword evidence="3" id="KW-1185">Reference proteome</keyword>
<evidence type="ECO:0000313" key="4">
    <source>
        <dbReference type="WBParaSite" id="EN70_1543"/>
    </source>
</evidence>
<name>A0A1I7VE35_LOALO</name>
<feature type="compositionally biased region" description="Polar residues" evidence="1">
    <location>
        <begin position="97"/>
        <end position="128"/>
    </location>
</feature>
<evidence type="ECO:0000256" key="2">
    <source>
        <dbReference type="SAM" id="Phobius"/>
    </source>
</evidence>
<reference evidence="3" key="1">
    <citation type="submission" date="2012-04" db="EMBL/GenBank/DDBJ databases">
        <title>The Genome Sequence of Loa loa.</title>
        <authorList>
            <consortium name="The Broad Institute Genome Sequencing Platform"/>
            <consortium name="Broad Institute Genome Sequencing Center for Infectious Disease"/>
            <person name="Nutman T.B."/>
            <person name="Fink D.L."/>
            <person name="Russ C."/>
            <person name="Young S."/>
            <person name="Zeng Q."/>
            <person name="Gargeya S."/>
            <person name="Alvarado L."/>
            <person name="Berlin A."/>
            <person name="Chapman S.B."/>
            <person name="Chen Z."/>
            <person name="Freedman E."/>
            <person name="Gellesch M."/>
            <person name="Goldberg J."/>
            <person name="Griggs A."/>
            <person name="Gujja S."/>
            <person name="Heilman E.R."/>
            <person name="Heiman D."/>
            <person name="Howarth C."/>
            <person name="Mehta T."/>
            <person name="Neiman D."/>
            <person name="Pearson M."/>
            <person name="Roberts A."/>
            <person name="Saif S."/>
            <person name="Shea T."/>
            <person name="Shenoy N."/>
            <person name="Sisk P."/>
            <person name="Stolte C."/>
            <person name="Sykes S."/>
            <person name="White J."/>
            <person name="Yandava C."/>
            <person name="Haas B."/>
            <person name="Henn M.R."/>
            <person name="Nusbaum C."/>
            <person name="Birren B."/>
        </authorList>
    </citation>
    <scope>NUCLEOTIDE SEQUENCE [LARGE SCALE GENOMIC DNA]</scope>
</reference>
<protein>
    <submittedName>
        <fullName evidence="4">Hyphally regulated cell wall protein 1-like</fullName>
    </submittedName>
</protein>